<feature type="chain" id="PRO_5047049676" evidence="1">
    <location>
        <begin position="23"/>
        <end position="230"/>
    </location>
</feature>
<sequence length="230" mass="25454">MGLFITTTFALALLAAFPAASATDSSLYYKLRARVTGPKTESTPKVDGWAIEVRKLGITTRTPPDWMWGVLYNPTFNCTIPGCDQGRGGDTFYTQPAGDKSHVRTDAPNAQREVTPFGFYVQEGYDLVSDQMVAVRSNTAETVVDVAVEDGVPLLEKPGFEATFVACNETYREWAVVYWTDVARFGTDPIYNQDWRTCTEIQLVPECYSDGPGYERLEETPCVADIATVL</sequence>
<evidence type="ECO:0000313" key="3">
    <source>
        <dbReference type="Proteomes" id="UP001521116"/>
    </source>
</evidence>
<reference evidence="2 3" key="1">
    <citation type="submission" date="2024-02" db="EMBL/GenBank/DDBJ databases">
        <title>De novo assembly and annotation of 12 fungi associated with fruit tree decline syndrome in Ontario, Canada.</title>
        <authorList>
            <person name="Sulman M."/>
            <person name="Ellouze W."/>
            <person name="Ilyukhin E."/>
        </authorList>
    </citation>
    <scope>NUCLEOTIDE SEQUENCE [LARGE SCALE GENOMIC DNA]</scope>
    <source>
        <strain evidence="2 3">M1-105</strain>
    </source>
</reference>
<evidence type="ECO:0000256" key="1">
    <source>
        <dbReference type="SAM" id="SignalP"/>
    </source>
</evidence>
<gene>
    <name evidence="2" type="ORF">SLS56_005276</name>
</gene>
<feature type="signal peptide" evidence="1">
    <location>
        <begin position="1"/>
        <end position="22"/>
    </location>
</feature>
<keyword evidence="3" id="KW-1185">Reference proteome</keyword>
<keyword evidence="1" id="KW-0732">Signal</keyword>
<organism evidence="2 3">
    <name type="scientific">Neofusicoccum ribis</name>
    <dbReference type="NCBI Taxonomy" id="45134"/>
    <lineage>
        <taxon>Eukaryota</taxon>
        <taxon>Fungi</taxon>
        <taxon>Dikarya</taxon>
        <taxon>Ascomycota</taxon>
        <taxon>Pezizomycotina</taxon>
        <taxon>Dothideomycetes</taxon>
        <taxon>Dothideomycetes incertae sedis</taxon>
        <taxon>Botryosphaeriales</taxon>
        <taxon>Botryosphaeriaceae</taxon>
        <taxon>Neofusicoccum</taxon>
    </lineage>
</organism>
<dbReference type="Proteomes" id="UP001521116">
    <property type="component" value="Unassembled WGS sequence"/>
</dbReference>
<name>A0ABR3SVP1_9PEZI</name>
<comment type="caution">
    <text evidence="2">The sequence shown here is derived from an EMBL/GenBank/DDBJ whole genome shotgun (WGS) entry which is preliminary data.</text>
</comment>
<evidence type="ECO:0000313" key="2">
    <source>
        <dbReference type="EMBL" id="KAL1629753.1"/>
    </source>
</evidence>
<accession>A0ABR3SVP1</accession>
<protein>
    <submittedName>
        <fullName evidence="2">Uncharacterized protein</fullName>
    </submittedName>
</protein>
<dbReference type="EMBL" id="JAJVDC020000052">
    <property type="protein sequence ID" value="KAL1629753.1"/>
    <property type="molecule type" value="Genomic_DNA"/>
</dbReference>
<proteinExistence type="predicted"/>